<feature type="compositionally biased region" description="Acidic residues" evidence="1">
    <location>
        <begin position="101"/>
        <end position="110"/>
    </location>
</feature>
<evidence type="ECO:0000256" key="2">
    <source>
        <dbReference type="SAM" id="Phobius"/>
    </source>
</evidence>
<evidence type="ECO:0000313" key="3">
    <source>
        <dbReference type="EMBL" id="ETO71933.1"/>
    </source>
</evidence>
<keyword evidence="2" id="KW-1133">Transmembrane helix</keyword>
<evidence type="ECO:0000256" key="1">
    <source>
        <dbReference type="SAM" id="MobiDB-lite"/>
    </source>
</evidence>
<dbReference type="AlphaFoldDB" id="A0A080ZZ72"/>
<dbReference type="EMBL" id="ANJA01002126">
    <property type="protein sequence ID" value="ETO71933.1"/>
    <property type="molecule type" value="Genomic_DNA"/>
</dbReference>
<sequence>MEQEKPKASTTSGGRELALPSTFSSLTAAASNKISALARVPSMEDSVKFSGGAVAAVLALRYAGSLRSACMMGLLSGLFAHSLYADVLRKKRRRRSKRQDDNEETDTDSS</sequence>
<comment type="caution">
    <text evidence="3">The sequence shown here is derived from an EMBL/GenBank/DDBJ whole genome shotgun (WGS) entry which is preliminary data.</text>
</comment>
<organism evidence="3 4">
    <name type="scientific">Phytophthora nicotianae P1976</name>
    <dbReference type="NCBI Taxonomy" id="1317066"/>
    <lineage>
        <taxon>Eukaryota</taxon>
        <taxon>Sar</taxon>
        <taxon>Stramenopiles</taxon>
        <taxon>Oomycota</taxon>
        <taxon>Peronosporomycetes</taxon>
        <taxon>Peronosporales</taxon>
        <taxon>Peronosporaceae</taxon>
        <taxon>Phytophthora</taxon>
    </lineage>
</organism>
<feature type="region of interest" description="Disordered" evidence="1">
    <location>
        <begin position="90"/>
        <end position="110"/>
    </location>
</feature>
<keyword evidence="2" id="KW-0472">Membrane</keyword>
<proteinExistence type="predicted"/>
<evidence type="ECO:0000313" key="4">
    <source>
        <dbReference type="Proteomes" id="UP000028582"/>
    </source>
</evidence>
<reference evidence="3 4" key="1">
    <citation type="submission" date="2013-11" db="EMBL/GenBank/DDBJ databases">
        <title>The Genome Sequence of Phytophthora parasitica P1976.</title>
        <authorList>
            <consortium name="The Broad Institute Genomics Platform"/>
            <person name="Russ C."/>
            <person name="Tyler B."/>
            <person name="Panabieres F."/>
            <person name="Shan W."/>
            <person name="Tripathy S."/>
            <person name="Grunwald N."/>
            <person name="Machado M."/>
            <person name="Johnson C.S."/>
            <person name="Walker B."/>
            <person name="Young S."/>
            <person name="Zeng Q."/>
            <person name="Gargeya S."/>
            <person name="Fitzgerald M."/>
            <person name="Haas B."/>
            <person name="Abouelleil A."/>
            <person name="Allen A.W."/>
            <person name="Alvarado L."/>
            <person name="Arachchi H.M."/>
            <person name="Berlin A.M."/>
            <person name="Chapman S.B."/>
            <person name="Gainer-Dewar J."/>
            <person name="Goldberg J."/>
            <person name="Griggs A."/>
            <person name="Gujja S."/>
            <person name="Hansen M."/>
            <person name="Howarth C."/>
            <person name="Imamovic A."/>
            <person name="Ireland A."/>
            <person name="Larimer J."/>
            <person name="McCowan C."/>
            <person name="Murphy C."/>
            <person name="Pearson M."/>
            <person name="Poon T.W."/>
            <person name="Priest M."/>
            <person name="Roberts A."/>
            <person name="Saif S."/>
            <person name="Shea T."/>
            <person name="Sisk P."/>
            <person name="Sykes S."/>
            <person name="Wortman J."/>
            <person name="Nusbaum C."/>
            <person name="Birren B."/>
        </authorList>
    </citation>
    <scope>NUCLEOTIDE SEQUENCE [LARGE SCALE GENOMIC DNA]</scope>
    <source>
        <strain evidence="3 4">P1976</strain>
    </source>
</reference>
<dbReference type="Proteomes" id="UP000028582">
    <property type="component" value="Unassembled WGS sequence"/>
</dbReference>
<accession>A0A080ZZ72</accession>
<keyword evidence="2" id="KW-0812">Transmembrane</keyword>
<name>A0A080ZZ72_PHYNI</name>
<gene>
    <name evidence="3" type="ORF">F444_11799</name>
</gene>
<dbReference type="OrthoDB" id="165754at2759"/>
<feature type="transmembrane region" description="Helical" evidence="2">
    <location>
        <begin position="66"/>
        <end position="88"/>
    </location>
</feature>
<protein>
    <submittedName>
        <fullName evidence="3">Uncharacterized protein</fullName>
    </submittedName>
</protein>